<feature type="chain" id="PRO_5042046878" evidence="1">
    <location>
        <begin position="24"/>
        <end position="85"/>
    </location>
</feature>
<sequence length="85" mass="9144">MATLHTKLLCLLPLLFIINGINAQLVHFPQFPVPFGNPFRVPDGLLGHHNWLRGHRLGAFWGDPEAAAVGGDPDAAAEAGLRNLA</sequence>
<accession>A0AAD4YT73</accession>
<feature type="signal peptide" evidence="1">
    <location>
        <begin position="1"/>
        <end position="23"/>
    </location>
</feature>
<keyword evidence="1" id="KW-0732">Signal</keyword>
<dbReference type="AlphaFoldDB" id="A0AAD4YT73"/>
<name>A0AAD4YT73_PRUDU</name>
<comment type="caution">
    <text evidence="2">The sequence shown here is derived from an EMBL/GenBank/DDBJ whole genome shotgun (WGS) entry which is preliminary data.</text>
</comment>
<dbReference type="EMBL" id="JAJFAZ020000007">
    <property type="protein sequence ID" value="KAI5320409.1"/>
    <property type="molecule type" value="Genomic_DNA"/>
</dbReference>
<protein>
    <submittedName>
        <fullName evidence="2">Uncharacterized protein</fullName>
    </submittedName>
</protein>
<gene>
    <name evidence="2" type="ORF">L3X38_040117</name>
</gene>
<reference evidence="2 3" key="1">
    <citation type="journal article" date="2022" name="G3 (Bethesda)">
        <title>Whole-genome sequence and methylome profiling of the almond [Prunus dulcis (Mill.) D.A. Webb] cultivar 'Nonpareil'.</title>
        <authorList>
            <person name="D'Amico-Willman K.M."/>
            <person name="Ouma W.Z."/>
            <person name="Meulia T."/>
            <person name="Sideli G.M."/>
            <person name="Gradziel T.M."/>
            <person name="Fresnedo-Ramirez J."/>
        </authorList>
    </citation>
    <scope>NUCLEOTIDE SEQUENCE [LARGE SCALE GENOMIC DNA]</scope>
    <source>
        <strain evidence="2">Clone GOH B32 T37-40</strain>
    </source>
</reference>
<evidence type="ECO:0000313" key="2">
    <source>
        <dbReference type="EMBL" id="KAI5320409.1"/>
    </source>
</evidence>
<evidence type="ECO:0000313" key="3">
    <source>
        <dbReference type="Proteomes" id="UP001054821"/>
    </source>
</evidence>
<proteinExistence type="predicted"/>
<keyword evidence="3" id="KW-1185">Reference proteome</keyword>
<organism evidence="2 3">
    <name type="scientific">Prunus dulcis</name>
    <name type="common">Almond</name>
    <name type="synonym">Amygdalus dulcis</name>
    <dbReference type="NCBI Taxonomy" id="3755"/>
    <lineage>
        <taxon>Eukaryota</taxon>
        <taxon>Viridiplantae</taxon>
        <taxon>Streptophyta</taxon>
        <taxon>Embryophyta</taxon>
        <taxon>Tracheophyta</taxon>
        <taxon>Spermatophyta</taxon>
        <taxon>Magnoliopsida</taxon>
        <taxon>eudicotyledons</taxon>
        <taxon>Gunneridae</taxon>
        <taxon>Pentapetalae</taxon>
        <taxon>rosids</taxon>
        <taxon>fabids</taxon>
        <taxon>Rosales</taxon>
        <taxon>Rosaceae</taxon>
        <taxon>Amygdaloideae</taxon>
        <taxon>Amygdaleae</taxon>
        <taxon>Prunus</taxon>
    </lineage>
</organism>
<dbReference type="Proteomes" id="UP001054821">
    <property type="component" value="Chromosome 7"/>
</dbReference>
<evidence type="ECO:0000256" key="1">
    <source>
        <dbReference type="SAM" id="SignalP"/>
    </source>
</evidence>